<comment type="caution">
    <text evidence="1">The sequence shown here is derived from an EMBL/GenBank/DDBJ whole genome shotgun (WGS) entry which is preliminary data.</text>
</comment>
<sequence length="210" mass="22792">MVAAFFSLSEQKAMSKRMTQLVSQCKINRVLKSLESSSSSTIEQSGSSLVRSEILGEFAACVTNSSVTIVSPKDPRLPSRGFTDNFSTVETSSTSSLDASTIWSLATRSSSPTSSPLSFHISQDVGANLEVSLSSHADFLLDYYKSQMGKLFSPIRVRKPPWSMLHFPRAVAAFSELSVFKTARHAHVALLHADGCIDNGHHIGCNRFSG</sequence>
<reference evidence="2" key="2">
    <citation type="journal article" date="2019" name="Mol. Plant Microbe Interact.">
        <title>Genome sequence resources for four phytopathogenic fungi from the Colletotrichum orbiculare species complex.</title>
        <authorList>
            <person name="Gan P."/>
            <person name="Tsushima A."/>
            <person name="Narusaka M."/>
            <person name="Narusaka Y."/>
            <person name="Takano Y."/>
            <person name="Kubo Y."/>
            <person name="Shirasu K."/>
        </authorList>
    </citation>
    <scope>GENOME REANNOTATION</scope>
    <source>
        <strain evidence="2">104-T / ATCC 96160 / CBS 514.97 / LARS 414 / MAFF 240422</strain>
    </source>
</reference>
<dbReference type="Proteomes" id="UP000014480">
    <property type="component" value="Unassembled WGS sequence"/>
</dbReference>
<proteinExistence type="predicted"/>
<protein>
    <submittedName>
        <fullName evidence="1">Uncharacterized protein</fullName>
    </submittedName>
</protein>
<dbReference type="EMBL" id="AMCV02000041">
    <property type="protein sequence ID" value="TDZ15265.1"/>
    <property type="molecule type" value="Genomic_DNA"/>
</dbReference>
<evidence type="ECO:0000313" key="2">
    <source>
        <dbReference type="Proteomes" id="UP000014480"/>
    </source>
</evidence>
<dbReference type="STRING" id="1213857.A0A484FCJ8"/>
<keyword evidence="2" id="KW-1185">Reference proteome</keyword>
<organism evidence="1 2">
    <name type="scientific">Colletotrichum orbiculare (strain 104-T / ATCC 96160 / CBS 514.97 / LARS 414 / MAFF 240422)</name>
    <name type="common">Cucumber anthracnose fungus</name>
    <name type="synonym">Colletotrichum lagenarium</name>
    <dbReference type="NCBI Taxonomy" id="1213857"/>
    <lineage>
        <taxon>Eukaryota</taxon>
        <taxon>Fungi</taxon>
        <taxon>Dikarya</taxon>
        <taxon>Ascomycota</taxon>
        <taxon>Pezizomycotina</taxon>
        <taxon>Sordariomycetes</taxon>
        <taxon>Hypocreomycetidae</taxon>
        <taxon>Glomerellales</taxon>
        <taxon>Glomerellaceae</taxon>
        <taxon>Colletotrichum</taxon>
        <taxon>Colletotrichum orbiculare species complex</taxon>
    </lineage>
</organism>
<dbReference type="OrthoDB" id="5089701at2759"/>
<accession>A0A484FCJ8</accession>
<evidence type="ECO:0000313" key="1">
    <source>
        <dbReference type="EMBL" id="TDZ15265.1"/>
    </source>
</evidence>
<dbReference type="AlphaFoldDB" id="A0A484FCJ8"/>
<name>A0A484FCJ8_COLOR</name>
<reference evidence="2" key="1">
    <citation type="journal article" date="2013" name="New Phytol.">
        <title>Comparative genomic and transcriptomic analyses reveal the hemibiotrophic stage shift of Colletotrichum fungi.</title>
        <authorList>
            <person name="Gan P."/>
            <person name="Ikeda K."/>
            <person name="Irieda H."/>
            <person name="Narusaka M."/>
            <person name="O'Connell R.J."/>
            <person name="Narusaka Y."/>
            <person name="Takano Y."/>
            <person name="Kubo Y."/>
            <person name="Shirasu K."/>
        </authorList>
    </citation>
    <scope>NUCLEOTIDE SEQUENCE [LARGE SCALE GENOMIC DNA]</scope>
    <source>
        <strain evidence="2">104-T / ATCC 96160 / CBS 514.97 / LARS 414 / MAFF 240422</strain>
    </source>
</reference>
<gene>
    <name evidence="1" type="ORF">Cob_v011783</name>
</gene>